<organism evidence="3 4">
    <name type="scientific">Pseudoclavibacter terrae</name>
    <dbReference type="NCBI Taxonomy" id="1530195"/>
    <lineage>
        <taxon>Bacteria</taxon>
        <taxon>Bacillati</taxon>
        <taxon>Actinomycetota</taxon>
        <taxon>Actinomycetes</taxon>
        <taxon>Micrococcales</taxon>
        <taxon>Microbacteriaceae</taxon>
        <taxon>Pseudoclavibacter</taxon>
    </lineage>
</organism>
<dbReference type="InterPro" id="IPR015590">
    <property type="entry name" value="Aldehyde_DH_dom"/>
</dbReference>
<dbReference type="RefSeq" id="WP_151425068.1">
    <property type="nucleotide sequence ID" value="NZ_WBJX01000008.1"/>
</dbReference>
<comment type="caution">
    <text evidence="3">The sequence shown here is derived from an EMBL/GenBank/DDBJ whole genome shotgun (WGS) entry which is preliminary data.</text>
</comment>
<dbReference type="InterPro" id="IPR016161">
    <property type="entry name" value="Ald_DH/histidinol_DH"/>
</dbReference>
<dbReference type="SUPFAM" id="SSF53720">
    <property type="entry name" value="ALDH-like"/>
    <property type="match status" value="1"/>
</dbReference>
<evidence type="ECO:0000313" key="4">
    <source>
        <dbReference type="Proteomes" id="UP000490386"/>
    </source>
</evidence>
<keyword evidence="1" id="KW-0560">Oxidoreductase</keyword>
<accession>A0A7J5AXE7</accession>
<name>A0A7J5AXE7_9MICO</name>
<dbReference type="InterPro" id="IPR016162">
    <property type="entry name" value="Ald_DH_N"/>
</dbReference>
<reference evidence="3 4" key="1">
    <citation type="submission" date="2019-09" db="EMBL/GenBank/DDBJ databases">
        <title>Phylogeny of genus Pseudoclavibacter and closely related genus.</title>
        <authorList>
            <person name="Li Y."/>
        </authorList>
    </citation>
    <scope>NUCLEOTIDE SEQUENCE [LARGE SCALE GENOMIC DNA]</scope>
    <source>
        <strain evidence="3 4">THG-MD12</strain>
    </source>
</reference>
<feature type="domain" description="Aldehyde dehydrogenase" evidence="2">
    <location>
        <begin position="31"/>
        <end position="89"/>
    </location>
</feature>
<dbReference type="Pfam" id="PF00171">
    <property type="entry name" value="Aldedh"/>
    <property type="match status" value="1"/>
</dbReference>
<dbReference type="OrthoDB" id="9761688at2"/>
<dbReference type="Gene3D" id="3.40.309.10">
    <property type="entry name" value="Aldehyde Dehydrogenase, Chain A, domain 2"/>
    <property type="match status" value="1"/>
</dbReference>
<protein>
    <submittedName>
        <fullName evidence="3">Aldehyde dehydrogenase family protein</fullName>
    </submittedName>
</protein>
<dbReference type="AlphaFoldDB" id="A0A7J5AXE7"/>
<dbReference type="Proteomes" id="UP000490386">
    <property type="component" value="Unassembled WGS sequence"/>
</dbReference>
<dbReference type="InterPro" id="IPR016163">
    <property type="entry name" value="Ald_DH_C"/>
</dbReference>
<evidence type="ECO:0000313" key="3">
    <source>
        <dbReference type="EMBL" id="KAB1636097.1"/>
    </source>
</evidence>
<proteinExistence type="predicted"/>
<dbReference type="EMBL" id="WBJX01000008">
    <property type="protein sequence ID" value="KAB1636097.1"/>
    <property type="molecule type" value="Genomic_DNA"/>
</dbReference>
<evidence type="ECO:0000259" key="2">
    <source>
        <dbReference type="Pfam" id="PF00171"/>
    </source>
</evidence>
<gene>
    <name evidence="3" type="ORF">F8O03_17745</name>
</gene>
<dbReference type="GO" id="GO:0016620">
    <property type="term" value="F:oxidoreductase activity, acting on the aldehyde or oxo group of donors, NAD or NADP as acceptor"/>
    <property type="evidence" value="ECO:0007669"/>
    <property type="project" value="InterPro"/>
</dbReference>
<evidence type="ECO:0000256" key="1">
    <source>
        <dbReference type="ARBA" id="ARBA00023002"/>
    </source>
</evidence>
<keyword evidence="4" id="KW-1185">Reference proteome</keyword>
<sequence length="146" mass="16636">MARRSDPVFCWRIRHHCTRQRHRSQPRVLPVTKDLARPRGASQRVEPGMVHINSGIISDVVAPLGGYEASGIGPERGILGIEVFLATKYTFIPTCNCEMGTETRPWSYNEREWFENTCDLRACRRRHWPRSDACCPGCAGLGVRRQ</sequence>
<dbReference type="Gene3D" id="3.40.605.10">
    <property type="entry name" value="Aldehyde Dehydrogenase, Chain A, domain 1"/>
    <property type="match status" value="1"/>
</dbReference>